<feature type="region of interest" description="Disordered" evidence="1">
    <location>
        <begin position="42"/>
        <end position="87"/>
    </location>
</feature>
<keyword evidence="2" id="KW-0732">Signal</keyword>
<evidence type="ECO:0000313" key="4">
    <source>
        <dbReference type="EMBL" id="CAH1533725.1"/>
    </source>
</evidence>
<protein>
    <recommendedName>
        <fullName evidence="3">EF-hand domain-containing protein</fullName>
    </recommendedName>
</protein>
<reference evidence="4" key="1">
    <citation type="submission" date="2022-01" db="EMBL/GenBank/DDBJ databases">
        <authorList>
            <person name="Lagorce A."/>
        </authorList>
    </citation>
    <scope>NUCLEOTIDE SEQUENCE</scope>
    <source>
        <strain evidence="4">Th15_F1_D04</strain>
    </source>
</reference>
<evidence type="ECO:0000256" key="2">
    <source>
        <dbReference type="SAM" id="SignalP"/>
    </source>
</evidence>
<evidence type="ECO:0000259" key="3">
    <source>
        <dbReference type="PROSITE" id="PS50222"/>
    </source>
</evidence>
<proteinExistence type="predicted"/>
<feature type="domain" description="EF-hand" evidence="3">
    <location>
        <begin position="20"/>
        <end position="55"/>
    </location>
</feature>
<dbReference type="Proteomes" id="UP001295420">
    <property type="component" value="Unassembled WGS sequence"/>
</dbReference>
<name>A0AAU9Q7J8_9VIBR</name>
<evidence type="ECO:0000256" key="1">
    <source>
        <dbReference type="SAM" id="MobiDB-lite"/>
    </source>
</evidence>
<accession>A0AAU9Q7J8</accession>
<feature type="chain" id="PRO_5043829744" description="EF-hand domain-containing protein" evidence="2">
    <location>
        <begin position="20"/>
        <end position="145"/>
    </location>
</feature>
<sequence>MKTTLLLLSVIMASAPAFAAQPGQCGAGFDTWDLNCDGKIDGDEASASMQPFYDQQKRVSRPAHREGLPPPSEAGYPSHPKNPESGAWEKTNYVYGMSAVLLRNSPEGFACAPIGAFGAHQYEDCQHVGNGDYDCEMVYDYYECK</sequence>
<feature type="signal peptide" evidence="2">
    <location>
        <begin position="1"/>
        <end position="19"/>
    </location>
</feature>
<dbReference type="RefSeq" id="WP_233969671.1">
    <property type="nucleotide sequence ID" value="NZ_CAKMTQ010000027.1"/>
</dbReference>
<dbReference type="InterPro" id="IPR002048">
    <property type="entry name" value="EF_hand_dom"/>
</dbReference>
<dbReference type="GO" id="GO:0005509">
    <property type="term" value="F:calcium ion binding"/>
    <property type="evidence" value="ECO:0007669"/>
    <property type="project" value="InterPro"/>
</dbReference>
<evidence type="ECO:0000313" key="5">
    <source>
        <dbReference type="Proteomes" id="UP001295420"/>
    </source>
</evidence>
<comment type="caution">
    <text evidence="4">The sequence shown here is derived from an EMBL/GenBank/DDBJ whole genome shotgun (WGS) entry which is preliminary data.</text>
</comment>
<dbReference type="EMBL" id="CAKMTQ010000027">
    <property type="protein sequence ID" value="CAH1533725.1"/>
    <property type="molecule type" value="Genomic_DNA"/>
</dbReference>
<organism evidence="4 5">
    <name type="scientific">Vibrio owensii</name>
    <dbReference type="NCBI Taxonomy" id="696485"/>
    <lineage>
        <taxon>Bacteria</taxon>
        <taxon>Pseudomonadati</taxon>
        <taxon>Pseudomonadota</taxon>
        <taxon>Gammaproteobacteria</taxon>
        <taxon>Vibrionales</taxon>
        <taxon>Vibrionaceae</taxon>
        <taxon>Vibrio</taxon>
    </lineage>
</organism>
<dbReference type="PROSITE" id="PS50222">
    <property type="entry name" value="EF_HAND_2"/>
    <property type="match status" value="1"/>
</dbReference>
<gene>
    <name evidence="4" type="ORF">THF1D04_330031</name>
</gene>
<dbReference type="AlphaFoldDB" id="A0AAU9Q7J8"/>